<sequence>MKNLVTFSVAKGSDITPPELARAGIKMLDHRFYPNDIELVKNLLTDYIVWDESTDTRSIFRFERAPY</sequence>
<organism evidence="1 2">
    <name type="scientific">Vibrio azureus NBRC 104587</name>
    <dbReference type="NCBI Taxonomy" id="1219077"/>
    <lineage>
        <taxon>Bacteria</taxon>
        <taxon>Pseudomonadati</taxon>
        <taxon>Pseudomonadota</taxon>
        <taxon>Gammaproteobacteria</taxon>
        <taxon>Vibrionales</taxon>
        <taxon>Vibrionaceae</taxon>
        <taxon>Vibrio</taxon>
    </lineage>
</organism>
<evidence type="ECO:0000313" key="1">
    <source>
        <dbReference type="EMBL" id="GAD76227.1"/>
    </source>
</evidence>
<gene>
    <name evidence="1" type="ORF">VAZ01S_039_00520</name>
</gene>
<accession>U3ASK1</accession>
<evidence type="ECO:0000313" key="2">
    <source>
        <dbReference type="Proteomes" id="UP000016567"/>
    </source>
</evidence>
<dbReference type="STRING" id="1219077.VAZ01S_039_00520"/>
<keyword evidence="2" id="KW-1185">Reference proteome</keyword>
<dbReference type="eggNOG" id="ENOG5031NZM">
    <property type="taxonomic scope" value="Bacteria"/>
</dbReference>
<dbReference type="Proteomes" id="UP000016567">
    <property type="component" value="Unassembled WGS sequence"/>
</dbReference>
<proteinExistence type="predicted"/>
<dbReference type="EMBL" id="BATL01000039">
    <property type="protein sequence ID" value="GAD76227.1"/>
    <property type="molecule type" value="Genomic_DNA"/>
</dbReference>
<name>U3ASK1_9VIBR</name>
<reference evidence="1 2" key="1">
    <citation type="submission" date="2013-09" db="EMBL/GenBank/DDBJ databases">
        <title>Whole genome shotgun sequence of Vibrio azureus NBRC 104587.</title>
        <authorList>
            <person name="Isaki S."/>
            <person name="Hosoyama A."/>
            <person name="Numata M."/>
            <person name="Hashimoto M."/>
            <person name="Hosoyama Y."/>
            <person name="Tsuchikane K."/>
            <person name="Noguchi M."/>
            <person name="Hirakata S."/>
            <person name="Ichikawa N."/>
            <person name="Ohji S."/>
            <person name="Yamazoe A."/>
            <person name="Fujita N."/>
        </authorList>
    </citation>
    <scope>NUCLEOTIDE SEQUENCE [LARGE SCALE GENOMIC DNA]</scope>
    <source>
        <strain evidence="1 2">NBRC 104587</strain>
    </source>
</reference>
<comment type="caution">
    <text evidence="1">The sequence shown here is derived from an EMBL/GenBank/DDBJ whole genome shotgun (WGS) entry which is preliminary data.</text>
</comment>
<dbReference type="RefSeq" id="WP_021709977.1">
    <property type="nucleotide sequence ID" value="NZ_BAOB01000386.1"/>
</dbReference>
<dbReference type="AlphaFoldDB" id="U3ASK1"/>
<protein>
    <submittedName>
        <fullName evidence="1">Uncharacterized protein</fullName>
    </submittedName>
</protein>